<dbReference type="InterPro" id="IPR007527">
    <property type="entry name" value="Znf_SWIM"/>
</dbReference>
<keyword evidence="4" id="KW-1185">Reference proteome</keyword>
<keyword evidence="1" id="KW-0479">Metal-binding</keyword>
<protein>
    <recommendedName>
        <fullName evidence="2">SWIM-type domain-containing protein</fullName>
    </recommendedName>
</protein>
<dbReference type="EMBL" id="PQFF01000147">
    <property type="protein sequence ID" value="RHZ78812.1"/>
    <property type="molecule type" value="Genomic_DNA"/>
</dbReference>
<evidence type="ECO:0000256" key="1">
    <source>
        <dbReference type="PROSITE-ProRule" id="PRU00325"/>
    </source>
</evidence>
<keyword evidence="1" id="KW-0862">Zinc</keyword>
<reference evidence="3 4" key="1">
    <citation type="submission" date="2018-08" db="EMBL/GenBank/DDBJ databases">
        <title>Genome and evolution of the arbuscular mycorrhizal fungus Diversispora epigaea (formerly Glomus versiforme) and its bacterial endosymbionts.</title>
        <authorList>
            <person name="Sun X."/>
            <person name="Fei Z."/>
            <person name="Harrison M."/>
        </authorList>
    </citation>
    <scope>NUCLEOTIDE SEQUENCE [LARGE SCALE GENOMIC DNA]</scope>
    <source>
        <strain evidence="3 4">IT104</strain>
    </source>
</reference>
<dbReference type="OrthoDB" id="2363731at2759"/>
<gene>
    <name evidence="3" type="ORF">Glove_156g70</name>
</gene>
<evidence type="ECO:0000313" key="4">
    <source>
        <dbReference type="Proteomes" id="UP000266861"/>
    </source>
</evidence>
<comment type="caution">
    <text evidence="3">The sequence shown here is derived from an EMBL/GenBank/DDBJ whole genome shotgun (WGS) entry which is preliminary data.</text>
</comment>
<dbReference type="Proteomes" id="UP000266861">
    <property type="component" value="Unassembled WGS sequence"/>
</dbReference>
<evidence type="ECO:0000313" key="3">
    <source>
        <dbReference type="EMBL" id="RHZ78812.1"/>
    </source>
</evidence>
<feature type="domain" description="SWIM-type" evidence="2">
    <location>
        <begin position="427"/>
        <end position="461"/>
    </location>
</feature>
<dbReference type="STRING" id="1348612.A0A397IVV3"/>
<dbReference type="PROSITE" id="PS50966">
    <property type="entry name" value="ZF_SWIM"/>
    <property type="match status" value="1"/>
</dbReference>
<dbReference type="AlphaFoldDB" id="A0A397IVV3"/>
<organism evidence="3 4">
    <name type="scientific">Diversispora epigaea</name>
    <dbReference type="NCBI Taxonomy" id="1348612"/>
    <lineage>
        <taxon>Eukaryota</taxon>
        <taxon>Fungi</taxon>
        <taxon>Fungi incertae sedis</taxon>
        <taxon>Mucoromycota</taxon>
        <taxon>Glomeromycotina</taxon>
        <taxon>Glomeromycetes</taxon>
        <taxon>Diversisporales</taxon>
        <taxon>Diversisporaceae</taxon>
        <taxon>Diversispora</taxon>
    </lineage>
</organism>
<keyword evidence="1" id="KW-0863">Zinc-finger</keyword>
<dbReference type="GO" id="GO:0008270">
    <property type="term" value="F:zinc ion binding"/>
    <property type="evidence" value="ECO:0007669"/>
    <property type="project" value="UniProtKB-KW"/>
</dbReference>
<accession>A0A397IVV3</accession>
<name>A0A397IVV3_9GLOM</name>
<proteinExistence type="predicted"/>
<evidence type="ECO:0000259" key="2">
    <source>
        <dbReference type="PROSITE" id="PS50966"/>
    </source>
</evidence>
<sequence length="565" mass="66081">MSDKENETSLENILGTEFENYKGVLPLIDTPIKIIEGIQFISMSIAVYFIEQYARQKKFAIIKYKNETFQDGGRYSEKLSRPALDKQKNKGTKKYGCIWQINVTRRKNSSITTATSFINDHNHKLSSKTMIFSIAYKGFSQEIMEQIEFYVIHGHCDTTMIRNLLQLKYPDRIFLSADLSNAIQKIKRENRLSLGDAASLLMKLLGYQKINSEWFVKPLIDDTSNRLIGIFWMSPEQRQRWVKFYDVIIHDNTAHTNKYNYPLSLFILIDNYNRTCEISPITFVTDADLAMIAAISTVFPKTYHIQYLFHLYLNLPKNLRSCLGTQSTQRAESKNALIQKAVQSSFSLLQVQKVLEHRLEFKTINNHDNSFEPFFEKENNNTSEGIFIEADKDRELNLQSLIAIIDPGDILEIWKVVRYNYPKYYQYIVLLNNGEHICTCYMLVTHGIVCRHFFKIFVESSKAQFHLMLIPNRWYKDEYNSDTINEPVISNNISNHNITQINSTFVRKYTSDDLSEKYSKYGVLMGEAKKAIQYSIKDGDNELIRLIREFNQKKEIQQIQEEFNK</sequence>
<dbReference type="PANTHER" id="PTHR47718">
    <property type="entry name" value="OS01G0519700 PROTEIN"/>
    <property type="match status" value="1"/>
</dbReference>